<keyword evidence="2" id="KW-0472">Membrane</keyword>
<evidence type="ECO:0000256" key="2">
    <source>
        <dbReference type="SAM" id="Phobius"/>
    </source>
</evidence>
<feature type="transmembrane region" description="Helical" evidence="2">
    <location>
        <begin position="20"/>
        <end position="37"/>
    </location>
</feature>
<accession>A0AAX6I2A1</accession>
<evidence type="ECO:0000313" key="4">
    <source>
        <dbReference type="Proteomes" id="UP001140949"/>
    </source>
</evidence>
<reference evidence="3" key="2">
    <citation type="submission" date="2023-04" db="EMBL/GenBank/DDBJ databases">
        <authorList>
            <person name="Bruccoleri R.E."/>
            <person name="Oakeley E.J."/>
            <person name="Faust A.-M."/>
            <person name="Dessus-Babus S."/>
            <person name="Altorfer M."/>
            <person name="Burckhardt D."/>
            <person name="Oertli M."/>
            <person name="Naumann U."/>
            <person name="Petersen F."/>
            <person name="Wong J."/>
        </authorList>
    </citation>
    <scope>NUCLEOTIDE SEQUENCE</scope>
    <source>
        <strain evidence="3">GSM-AAB239-AS_SAM_17_03QT</strain>
        <tissue evidence="3">Leaf</tissue>
    </source>
</reference>
<feature type="region of interest" description="Disordered" evidence="1">
    <location>
        <begin position="1"/>
        <end position="21"/>
    </location>
</feature>
<organism evidence="3 4">
    <name type="scientific">Iris pallida</name>
    <name type="common">Sweet iris</name>
    <dbReference type="NCBI Taxonomy" id="29817"/>
    <lineage>
        <taxon>Eukaryota</taxon>
        <taxon>Viridiplantae</taxon>
        <taxon>Streptophyta</taxon>
        <taxon>Embryophyta</taxon>
        <taxon>Tracheophyta</taxon>
        <taxon>Spermatophyta</taxon>
        <taxon>Magnoliopsida</taxon>
        <taxon>Liliopsida</taxon>
        <taxon>Asparagales</taxon>
        <taxon>Iridaceae</taxon>
        <taxon>Iridoideae</taxon>
        <taxon>Irideae</taxon>
        <taxon>Iris</taxon>
    </lineage>
</organism>
<sequence>MAGPNQLQLGHRRRPPPQAAAPPRTILLSFLLLLLIFNRYHHLHFRNHHLHPGRAASPPDPRRGAQPSVAAWSGRLPPVRVAVAAASTAHPCARV</sequence>
<protein>
    <submittedName>
        <fullName evidence="3">Formin-like protein 5</fullName>
    </submittedName>
</protein>
<dbReference type="AlphaFoldDB" id="A0AAX6I2A1"/>
<keyword evidence="4" id="KW-1185">Reference proteome</keyword>
<evidence type="ECO:0000313" key="3">
    <source>
        <dbReference type="EMBL" id="KAJ6847426.1"/>
    </source>
</evidence>
<dbReference type="Proteomes" id="UP001140949">
    <property type="component" value="Unassembled WGS sequence"/>
</dbReference>
<feature type="region of interest" description="Disordered" evidence="1">
    <location>
        <begin position="49"/>
        <end position="69"/>
    </location>
</feature>
<name>A0AAX6I2A1_IRIPA</name>
<comment type="caution">
    <text evidence="3">The sequence shown here is derived from an EMBL/GenBank/DDBJ whole genome shotgun (WGS) entry which is preliminary data.</text>
</comment>
<evidence type="ECO:0000256" key="1">
    <source>
        <dbReference type="SAM" id="MobiDB-lite"/>
    </source>
</evidence>
<proteinExistence type="predicted"/>
<gene>
    <name evidence="3" type="ORF">M6B38_277985</name>
</gene>
<reference evidence="3" key="1">
    <citation type="journal article" date="2023" name="GigaByte">
        <title>Genome assembly of the bearded iris, Iris pallida Lam.</title>
        <authorList>
            <person name="Bruccoleri R.E."/>
            <person name="Oakeley E.J."/>
            <person name="Faust A.M.E."/>
            <person name="Altorfer M."/>
            <person name="Dessus-Babus S."/>
            <person name="Burckhardt D."/>
            <person name="Oertli M."/>
            <person name="Naumann U."/>
            <person name="Petersen F."/>
            <person name="Wong J."/>
        </authorList>
    </citation>
    <scope>NUCLEOTIDE SEQUENCE</scope>
    <source>
        <strain evidence="3">GSM-AAB239-AS_SAM_17_03QT</strain>
    </source>
</reference>
<keyword evidence="2" id="KW-1133">Transmembrane helix</keyword>
<dbReference type="EMBL" id="JANAVB010005399">
    <property type="protein sequence ID" value="KAJ6847426.1"/>
    <property type="molecule type" value="Genomic_DNA"/>
</dbReference>
<keyword evidence="2" id="KW-0812">Transmembrane</keyword>